<dbReference type="Proteomes" id="UP001229421">
    <property type="component" value="Unassembled WGS sequence"/>
</dbReference>
<dbReference type="PANTHER" id="PTHR47976">
    <property type="entry name" value="G-TYPE LECTIN S-RECEPTOR-LIKE SERINE/THREONINE-PROTEIN KINASE SD2-5"/>
    <property type="match status" value="1"/>
</dbReference>
<dbReference type="PROSITE" id="PS50927">
    <property type="entry name" value="BULB_LECTIN"/>
    <property type="match status" value="1"/>
</dbReference>
<dbReference type="SUPFAM" id="SSF51110">
    <property type="entry name" value="alpha-D-mannose-specific plant lectins"/>
    <property type="match status" value="1"/>
</dbReference>
<dbReference type="SMART" id="SM00108">
    <property type="entry name" value="B_lectin"/>
    <property type="match status" value="1"/>
</dbReference>
<dbReference type="EMBL" id="JAUHHV010000011">
    <property type="protein sequence ID" value="KAK1408154.1"/>
    <property type="molecule type" value="Genomic_DNA"/>
</dbReference>
<name>A0AAD8NFN0_TARER</name>
<dbReference type="InterPro" id="IPR001480">
    <property type="entry name" value="Bulb-type_lectin_dom"/>
</dbReference>
<evidence type="ECO:0000313" key="4">
    <source>
        <dbReference type="EMBL" id="KAK1408154.1"/>
    </source>
</evidence>
<dbReference type="AlphaFoldDB" id="A0AAD8NFN0"/>
<dbReference type="InterPro" id="IPR051343">
    <property type="entry name" value="G-type_lectin_kinases/EP1-like"/>
</dbReference>
<reference evidence="4" key="1">
    <citation type="journal article" date="2023" name="bioRxiv">
        <title>Improved chromosome-level genome assembly for marigold (Tagetes erecta).</title>
        <authorList>
            <person name="Jiang F."/>
            <person name="Yuan L."/>
            <person name="Wang S."/>
            <person name="Wang H."/>
            <person name="Xu D."/>
            <person name="Wang A."/>
            <person name="Fan W."/>
        </authorList>
    </citation>
    <scope>NUCLEOTIDE SEQUENCE</scope>
    <source>
        <strain evidence="4">WSJ</strain>
        <tissue evidence="4">Leaf</tissue>
    </source>
</reference>
<evidence type="ECO:0000259" key="3">
    <source>
        <dbReference type="PROSITE" id="PS50927"/>
    </source>
</evidence>
<keyword evidence="5" id="KW-1185">Reference proteome</keyword>
<keyword evidence="1" id="KW-0732">Signal</keyword>
<dbReference type="Pfam" id="PF01453">
    <property type="entry name" value="B_lectin"/>
    <property type="match status" value="1"/>
</dbReference>
<comment type="caution">
    <text evidence="4">The sequence shown here is derived from an EMBL/GenBank/DDBJ whole genome shotgun (WGS) entry which is preliminary data.</text>
</comment>
<evidence type="ECO:0000256" key="2">
    <source>
        <dbReference type="ARBA" id="ARBA00023180"/>
    </source>
</evidence>
<sequence length="232" mass="25713">MSQSNHSRVDGASDQLISLGSSLVAGAQSGYAWYSQSSLFAFGFYPQGTGYVVAIWLVGLEENTVVWTAYRDDPPVSPDSKLELTHKGELVLFSDYDGVNKTIAADISYAVINNNGNFVLHNHHSGVVWQSFNRPTDSLLQGQRLFAGNELVSSVSKTDYSSGGFHIKMQMDGNLVMYPINTDDEGGTNAYWDSSTNNPTIKNSKNYLYVPKQYRFTAYGWQQFTSHQAALY</sequence>
<proteinExistence type="predicted"/>
<dbReference type="PANTHER" id="PTHR47976:SF27">
    <property type="entry name" value="RECEPTOR-LIKE SERINE_THREONINE-PROTEIN KINASE"/>
    <property type="match status" value="1"/>
</dbReference>
<organism evidence="4 5">
    <name type="scientific">Tagetes erecta</name>
    <name type="common">African marigold</name>
    <dbReference type="NCBI Taxonomy" id="13708"/>
    <lineage>
        <taxon>Eukaryota</taxon>
        <taxon>Viridiplantae</taxon>
        <taxon>Streptophyta</taxon>
        <taxon>Embryophyta</taxon>
        <taxon>Tracheophyta</taxon>
        <taxon>Spermatophyta</taxon>
        <taxon>Magnoliopsida</taxon>
        <taxon>eudicotyledons</taxon>
        <taxon>Gunneridae</taxon>
        <taxon>Pentapetalae</taxon>
        <taxon>asterids</taxon>
        <taxon>campanulids</taxon>
        <taxon>Asterales</taxon>
        <taxon>Asteraceae</taxon>
        <taxon>Asteroideae</taxon>
        <taxon>Heliantheae alliance</taxon>
        <taxon>Tageteae</taxon>
        <taxon>Tagetes</taxon>
    </lineage>
</organism>
<dbReference type="Gene3D" id="2.90.10.10">
    <property type="entry name" value="Bulb-type lectin domain"/>
    <property type="match status" value="2"/>
</dbReference>
<keyword evidence="2" id="KW-0325">Glycoprotein</keyword>
<feature type="domain" description="Bulb-type lectin" evidence="3">
    <location>
        <begin position="8"/>
        <end position="133"/>
    </location>
</feature>
<evidence type="ECO:0000313" key="5">
    <source>
        <dbReference type="Proteomes" id="UP001229421"/>
    </source>
</evidence>
<dbReference type="InterPro" id="IPR036426">
    <property type="entry name" value="Bulb-type_lectin_dom_sf"/>
</dbReference>
<gene>
    <name evidence="4" type="ORF">QVD17_39788</name>
</gene>
<evidence type="ECO:0000256" key="1">
    <source>
        <dbReference type="ARBA" id="ARBA00022729"/>
    </source>
</evidence>
<accession>A0AAD8NFN0</accession>
<protein>
    <recommendedName>
        <fullName evidence="3">Bulb-type lectin domain-containing protein</fullName>
    </recommendedName>
</protein>